<dbReference type="Gene3D" id="4.10.240.10">
    <property type="entry name" value="Zn(2)-C6 fungal-type DNA-binding domain"/>
    <property type="match status" value="1"/>
</dbReference>
<dbReference type="EMBL" id="JARJLG010000124">
    <property type="protein sequence ID" value="KAJ7741173.1"/>
    <property type="molecule type" value="Genomic_DNA"/>
</dbReference>
<name>A0AAD7IEC8_9AGAR</name>
<dbReference type="GO" id="GO:0003677">
    <property type="term" value="F:DNA binding"/>
    <property type="evidence" value="ECO:0007669"/>
    <property type="project" value="InterPro"/>
</dbReference>
<dbReference type="PANTHER" id="PTHR46910">
    <property type="entry name" value="TRANSCRIPTION FACTOR PDR1"/>
    <property type="match status" value="1"/>
</dbReference>
<feature type="region of interest" description="Disordered" evidence="3">
    <location>
        <begin position="114"/>
        <end position="139"/>
    </location>
</feature>
<evidence type="ECO:0000256" key="3">
    <source>
        <dbReference type="SAM" id="MobiDB-lite"/>
    </source>
</evidence>
<feature type="compositionally biased region" description="Polar residues" evidence="3">
    <location>
        <begin position="658"/>
        <end position="667"/>
    </location>
</feature>
<dbReference type="InterPro" id="IPR007219">
    <property type="entry name" value="XnlR_reg_dom"/>
</dbReference>
<evidence type="ECO:0000313" key="6">
    <source>
        <dbReference type="Proteomes" id="UP001215280"/>
    </source>
</evidence>
<feature type="compositionally biased region" description="Low complexity" evidence="3">
    <location>
        <begin position="124"/>
        <end position="133"/>
    </location>
</feature>
<keyword evidence="2" id="KW-0539">Nucleus</keyword>
<dbReference type="Pfam" id="PF00172">
    <property type="entry name" value="Zn_clus"/>
    <property type="match status" value="1"/>
</dbReference>
<dbReference type="CDD" id="cd12148">
    <property type="entry name" value="fungal_TF_MHR"/>
    <property type="match status" value="1"/>
</dbReference>
<organism evidence="5 6">
    <name type="scientific">Mycena maculata</name>
    <dbReference type="NCBI Taxonomy" id="230809"/>
    <lineage>
        <taxon>Eukaryota</taxon>
        <taxon>Fungi</taxon>
        <taxon>Dikarya</taxon>
        <taxon>Basidiomycota</taxon>
        <taxon>Agaricomycotina</taxon>
        <taxon>Agaricomycetes</taxon>
        <taxon>Agaricomycetidae</taxon>
        <taxon>Agaricales</taxon>
        <taxon>Marasmiineae</taxon>
        <taxon>Mycenaceae</taxon>
        <taxon>Mycena</taxon>
    </lineage>
</organism>
<dbReference type="SMART" id="SM00066">
    <property type="entry name" value="GAL4"/>
    <property type="match status" value="1"/>
</dbReference>
<accession>A0AAD7IEC8</accession>
<dbReference type="GO" id="GO:0006351">
    <property type="term" value="P:DNA-templated transcription"/>
    <property type="evidence" value="ECO:0007669"/>
    <property type="project" value="InterPro"/>
</dbReference>
<dbReference type="AlphaFoldDB" id="A0AAD7IEC8"/>
<reference evidence="5" key="1">
    <citation type="submission" date="2023-03" db="EMBL/GenBank/DDBJ databases">
        <title>Massive genome expansion in bonnet fungi (Mycena s.s.) driven by repeated elements and novel gene families across ecological guilds.</title>
        <authorList>
            <consortium name="Lawrence Berkeley National Laboratory"/>
            <person name="Harder C.B."/>
            <person name="Miyauchi S."/>
            <person name="Viragh M."/>
            <person name="Kuo A."/>
            <person name="Thoen E."/>
            <person name="Andreopoulos B."/>
            <person name="Lu D."/>
            <person name="Skrede I."/>
            <person name="Drula E."/>
            <person name="Henrissat B."/>
            <person name="Morin E."/>
            <person name="Kohler A."/>
            <person name="Barry K."/>
            <person name="LaButti K."/>
            <person name="Morin E."/>
            <person name="Salamov A."/>
            <person name="Lipzen A."/>
            <person name="Mereny Z."/>
            <person name="Hegedus B."/>
            <person name="Baldrian P."/>
            <person name="Stursova M."/>
            <person name="Weitz H."/>
            <person name="Taylor A."/>
            <person name="Grigoriev I.V."/>
            <person name="Nagy L.G."/>
            <person name="Martin F."/>
            <person name="Kauserud H."/>
        </authorList>
    </citation>
    <scope>NUCLEOTIDE SEQUENCE</scope>
    <source>
        <strain evidence="5">CBHHK188m</strain>
    </source>
</reference>
<dbReference type="Proteomes" id="UP001215280">
    <property type="component" value="Unassembled WGS sequence"/>
</dbReference>
<evidence type="ECO:0000313" key="5">
    <source>
        <dbReference type="EMBL" id="KAJ7741173.1"/>
    </source>
</evidence>
<feature type="region of interest" description="Disordered" evidence="3">
    <location>
        <begin position="640"/>
        <end position="686"/>
    </location>
</feature>
<dbReference type="Pfam" id="PF04082">
    <property type="entry name" value="Fungal_trans"/>
    <property type="match status" value="1"/>
</dbReference>
<proteinExistence type="predicted"/>
<protein>
    <submittedName>
        <fullName evidence="5">Fungal-specific transcription factor domain-containing protein</fullName>
    </submittedName>
</protein>
<dbReference type="SMART" id="SM00906">
    <property type="entry name" value="Fungal_trans"/>
    <property type="match status" value="1"/>
</dbReference>
<dbReference type="GO" id="GO:0008270">
    <property type="term" value="F:zinc ion binding"/>
    <property type="evidence" value="ECO:0007669"/>
    <property type="project" value="InterPro"/>
</dbReference>
<evidence type="ECO:0000256" key="1">
    <source>
        <dbReference type="ARBA" id="ARBA00022723"/>
    </source>
</evidence>
<dbReference type="CDD" id="cd00067">
    <property type="entry name" value="GAL4"/>
    <property type="match status" value="1"/>
</dbReference>
<dbReference type="PROSITE" id="PS50048">
    <property type="entry name" value="ZN2_CY6_FUNGAL_2"/>
    <property type="match status" value="1"/>
</dbReference>
<evidence type="ECO:0000256" key="2">
    <source>
        <dbReference type="ARBA" id="ARBA00023242"/>
    </source>
</evidence>
<keyword evidence="6" id="KW-1185">Reference proteome</keyword>
<dbReference type="PANTHER" id="PTHR46910:SF38">
    <property type="entry name" value="ZN(2)-C6 FUNGAL-TYPE DOMAIN-CONTAINING PROTEIN"/>
    <property type="match status" value="1"/>
</dbReference>
<feature type="domain" description="Zn(2)-C6 fungal-type" evidence="4">
    <location>
        <begin position="21"/>
        <end position="54"/>
    </location>
</feature>
<dbReference type="InterPro" id="IPR036864">
    <property type="entry name" value="Zn2-C6_fun-type_DNA-bd_sf"/>
</dbReference>
<dbReference type="SUPFAM" id="SSF57701">
    <property type="entry name" value="Zn2/Cys6 DNA-binding domain"/>
    <property type="match status" value="1"/>
</dbReference>
<feature type="compositionally biased region" description="Polar residues" evidence="3">
    <location>
        <begin position="640"/>
        <end position="649"/>
    </location>
</feature>
<evidence type="ECO:0000259" key="4">
    <source>
        <dbReference type="PROSITE" id="PS50048"/>
    </source>
</evidence>
<sequence length="792" mass="88164">MADPQEDNTAPGTKRRRLRGSCDKCKQRKIRCDSSEMPGNRCSNCIAFSSECTHSLKSVAKIIPTPPGQDVSEAHKSAQAHVAAIVVRATGYIPAADLRQVLTDVARYARDLENQLATRPSPPSGSATSSPSSLHRTIEEKEETGILSERFDRFRMDSDADRYFGKSSNFELINTAMELKDGFVQAYDLPILPPVRRPEFWMSPWEHMHLASEPVFPPLVFPEPDLLETLVSLFFTKVNIVLCLLHRPTFEQSLASGRHLTNHQFGFSVLALCAVAAKYSDDPRVVLEGTNSQLSSGWKYFRQLLPLQKPLMRPCTLYEAQTLCLCVFYLQGSSAPDACWTIGGASVRFAQEVGVHRKNRFDNKIEAEQWKRVFWILVCIDTLASSFCGRPRATSSSDYDLDYPIECDDEYWETDDPAMAFKQPPGKPSVVSYTIAYLKLIEILGMAQQTIYLVNRKDKSEEWTRDVVAELDSALNAWIDVVPPHLRWDPHIENPLFATQSAVLYACYYHVQIQVHRIFIAPPPAIARARGTSCLSLNYPSLAICANSARVCSHVMGIASRRGFLCNPHILNAIFDACIILLLNVWGGRNVGLAVDPQKCLEGVETCRTIFRAYESRWQIAGRYHDIIAELMSATNMDSHMSATDTYTPNPLKRGLDSTESPSSGENSDSRVHGDEGASTQAPFHSDASLDPLFALPMYTEDLGRLPIYEPLNWTESWSANANPQDGILLPDDIRQIVAPSGLLPDSAALLPDSLSAIGETPAGYDWGDWGKYITDVEELMNSLGNESHTTS</sequence>
<dbReference type="PROSITE" id="PS00463">
    <property type="entry name" value="ZN2_CY6_FUNGAL_1"/>
    <property type="match status" value="1"/>
</dbReference>
<dbReference type="InterPro" id="IPR001138">
    <property type="entry name" value="Zn2Cys6_DnaBD"/>
</dbReference>
<comment type="caution">
    <text evidence="5">The sequence shown here is derived from an EMBL/GenBank/DDBJ whole genome shotgun (WGS) entry which is preliminary data.</text>
</comment>
<keyword evidence="1" id="KW-0479">Metal-binding</keyword>
<gene>
    <name evidence="5" type="ORF">DFH07DRAFT_838239</name>
</gene>
<dbReference type="GO" id="GO:0000981">
    <property type="term" value="F:DNA-binding transcription factor activity, RNA polymerase II-specific"/>
    <property type="evidence" value="ECO:0007669"/>
    <property type="project" value="InterPro"/>
</dbReference>
<dbReference type="InterPro" id="IPR050987">
    <property type="entry name" value="AtrR-like"/>
</dbReference>